<evidence type="ECO:0000313" key="1">
    <source>
        <dbReference type="EMBL" id="OKP00871.1"/>
    </source>
</evidence>
<keyword evidence="2" id="KW-1185">Reference proteome</keyword>
<dbReference type="RefSeq" id="WP_074024712.1">
    <property type="nucleotide sequence ID" value="NZ_CAWNAG010000135.1"/>
</dbReference>
<proteinExistence type="predicted"/>
<accession>A0A1Q5TKX6</accession>
<dbReference type="AlphaFoldDB" id="A0A1Q5TKX6"/>
<organism evidence="1 2">
    <name type="scientific">Xenorhabdus eapokensis</name>
    <dbReference type="NCBI Taxonomy" id="1873482"/>
    <lineage>
        <taxon>Bacteria</taxon>
        <taxon>Pseudomonadati</taxon>
        <taxon>Pseudomonadota</taxon>
        <taxon>Gammaproteobacteria</taxon>
        <taxon>Enterobacterales</taxon>
        <taxon>Morganellaceae</taxon>
        <taxon>Xenorhabdus</taxon>
    </lineage>
</organism>
<dbReference type="EMBL" id="MKGQ01000029">
    <property type="protein sequence ID" value="OKP00871.1"/>
    <property type="molecule type" value="Genomic_DNA"/>
</dbReference>
<dbReference type="InterPro" id="IPR009977">
    <property type="entry name" value="Mig-14"/>
</dbReference>
<dbReference type="OrthoDB" id="6447890at2"/>
<evidence type="ECO:0000313" key="2">
    <source>
        <dbReference type="Proteomes" id="UP000186268"/>
    </source>
</evidence>
<dbReference type="STRING" id="1873482.Xedl_03105"/>
<dbReference type="Pfam" id="PF07395">
    <property type="entry name" value="Mig-14"/>
    <property type="match status" value="1"/>
</dbReference>
<protein>
    <submittedName>
        <fullName evidence="1">Antimicrobial peptide resistance protein Mig-14</fullName>
    </submittedName>
</protein>
<name>A0A1Q5TKX6_9GAMM</name>
<gene>
    <name evidence="1" type="ORF">Xedl_03105</name>
</gene>
<dbReference type="Proteomes" id="UP000186268">
    <property type="component" value="Unassembled WGS sequence"/>
</dbReference>
<reference evidence="1 2" key="1">
    <citation type="submission" date="2016-09" db="EMBL/GenBank/DDBJ databases">
        <title>Xenorhabdus thuongxuanensis sp. nov. and Xenorhabdus eapokensis sp. nov., isolated from Steinernema species.</title>
        <authorList>
            <person name="Kaempfer P."/>
            <person name="Tobias N.J."/>
            <person name="Phan Ke L."/>
            <person name="Bode H.B."/>
            <person name="Glaeser S.P."/>
        </authorList>
    </citation>
    <scope>NUCLEOTIDE SEQUENCE [LARGE SCALE GENOMIC DNA]</scope>
    <source>
        <strain evidence="1 2">DL20</strain>
    </source>
</reference>
<comment type="caution">
    <text evidence="1">The sequence shown here is derived from an EMBL/GenBank/DDBJ whole genome shotgun (WGS) entry which is preliminary data.</text>
</comment>
<sequence>MLNWKKANFANYEEAYELYGGGISTSPEVLQFLHARFDLNEKYFVKTDNSNNIIAAVCVWDSNYLAGEPSLSQKIGNPYPVCTDEILFPIKPEIKCILPFKSKFLSHKNAKTVINSSHIFNSHREICFVKELSGKTINTRNRELKNFLKKDGSLINIFDISTEEFVEIYDELFFMRRKCHINKIAIKELLNNIPSLKFGHILFWKNKPASVQFVIKKQCVNWINFDFINTGRDMSLQEIPVGTIAMWINIKNAIALAEKNNIEMRFSFGRPTFNYKERWCRREKLFRVVTL</sequence>